<name>A0AAJ7S9L2_9HYME</name>
<evidence type="ECO:0000313" key="6">
    <source>
        <dbReference type="Proteomes" id="UP000694925"/>
    </source>
</evidence>
<sequence>MELVKQREKRKDRTSNRLSADEISMGIPDAPILEEFECLLEVEQVTNSYPQDDEVDYIERELRSAAIDCGIGEQIQEIETDDVIGHQRNLIASTTSNGTKENESVEKDEADKITVDVPSQINDVARNPESQCDEQLNDTAEQAKSMFKEESRNTAAFNKQDHAADSRLEENVMNRRGSLTSTDSCIKSLDEKFVKEDSTAKEDHVRMSKEKESNSSSLYSRAATLLSKMQHEERSEDLIDGLASPDSVKPFTDRQLASLYPNEELALLDSFINEFLSSHIQRSDHRHRLKELLSDYLRAKNHLNSNSNDLERLKRLFGDFRQKVWCLKKKCVTESGECQDGNPVVANHEFLTAMFDSQAYQSLQRTLGAIKDGFHESRSVYCYESEIYKLCIEYYIQSLIAVCKNLMDDIKNNGKGSTVENNVSVDQESISLTPISNGKERTSATTMMRMELRTCIAILFDFQRLGSVKDGRFITDTRDWLTRLVAILLRLATWQDHLFLLNHILRCPGGVTSWARSYVQAPMPIDYSLTTSRLSDLYLDHAVTVLATVLIPIRDRDKFLEQVRKSFMEPCSDIEHGDTVWLMLDEEGEEDEDIANLGFNLFESDVISLLNQIPFTRIFERALCIIRDQQNERFHQDKAGVTSQHLLRVFAFFTALVRILNQGLKTYDSPRYRQLTKKLSALIRDVLQYANDQWEAFDNSQIKDQSTLTKLQLEFDCFFLRSVTCIYSSRRLGAWQYLASIPYHMISSKVLWEIYYVLHVDFCRNQYLNIDNSDKQVNDWMKELNSKDLRVKFEERLSEMPGDESCYLLTTFANMAVARDSSDRDFIHTVTLDLFQTGFLSEKTRDCCSKDARPLLSNLINQHPSLVSVIVRKLGEKSAPIEVLSLYLFNALRLDSWIPEEEDMLILYNWLDKYPLSSNESHLARVIIGQLNWGLNESCDLCLPVDLHRQVALLIVEVYMKHVDDPGGQNASGMFVEGVKQVSSMIRWQNAEYQFVSWAWDVISKLKLHRLDQSDAVTRSTLMDPSSSLAGIPDMDIDPKLEILAKGVRDKKPLASYVAILMTMWGHSVPLICSSGFQQLEVLLANYKYEQALSCLYLMVPLFVECVDSSLIKNEKFLGIVAALLTADSNRASYMKAAKNLLSPEEFPGPLLRMFGDMIQSQLYSYKRYNLESPRDLVYLWLNTFMLIPDWNKDHSVMHLMDVVISSSFFHADAKIIVDRMFQNLFTPAIEDGNENATNKNRMASFGSFFNWATGSSSSNSLLGKSTQSVWVAYEVLLTEQYNREIKTGLWREILKELAGKTRVSLDTAIKRACATIKMQSFSSNSLSIYRWSQQALDTPMDHPILPLLWQNFFALFLARVPSASGVVDHGGVGEKFFEGMINLSYLKRLKKRLNDTTSYFQSKFEQDLEDTAGHAERGQEETANHYQSNVEQSSEFELRAENSSDQDGEDRVFGNRSKFCLDLARFYKTLSLWLEEPRLQEPGLYFPALPPQYMSQKLVELVHDNWTPWLEYVDYYQVQLSQLAAVKNWEKSSFRQEGHRNLPNSFMASDSLDPLRRICKRLLQYEDPIPAPPVTKNPEHFKNLISPACFLLYDADSLIEKVKKEVKTLTDYARTYFVMMSEYAAKDSDFLELVPKLYKVVENCVTLHALCDPVETNRRHSRVGERPVAVNCAGPAVITMKVPEAYINDSVDLMIAQNRAEYENLLVKSSQPPPSKVTQASVFMDHLVATLVHEITTIRNYVNASTNSLERLQQTGTRLFYYLIECYTEEVAYCPPTRQLITTCMERLGQSFINGEENEGPRLLDTVIDKPNLGSLLAPYFTPVAGSAVKFLQMYQTIVKYSTGTNMDLCFVLLSKFDVAVWLNHKRPRLSDRSRFIDLVAEALCEMGYNPDKTKLVLHELFRNHLRLVLSHDFPEHYGEVLSTLLRSSEGQNLSLDVWRDFLTTLTGRTRNNAFATFNCLKIRDEIRYYAIEQRLLSHQEIRETAVLLNRHFVQERLQYGLYGLYPKYRIYNEPLSVFLGMVGHAFVALTLQLDRGSLGDQLCDKIWPILNDMYSPWLAPYWTRNLKEPTAAWIQQLTDDRSVLLPWIISDGPYANKMVAMFVDCIRFILDTLPASNKILSSLWQSYVTNYAHPSVKEHVLNVIHGNFLTLPWDRFNPNLNDLELMVKILDQFLPDSHLFLGTVFISIDWKRWMSDWVIGNPSVSSLTRIHVCLINLTVKLANEANIRENDKAIQLVTAAEKFSWHLLDAAAYDHIINWYVTNCDPRHILQSSTGQCYPMDTAVNRLLKMAAGYDSSLNHFHPSTLKKRQLYIRSTVKMLNNCAARHKNLLLEAPRAFSETLSAILDDMEAVITNTVSESQQVAEASVLITEIMAAVNQHGTGHVEQLRLGWCSWLSKRSAGNPILVAVLKTIATVTEVPLVYGELMESALEAYFKFNVLEEVPPSWAEAMRILQSGVPTLKQSVALPLETVLVNEGKLLALYSILLKRLPSCQDIREEGMLLSSLMDWIAAIRPVSFHFRNIDEEKLPLLWSKACELAYRQCLYNDTTKIAARALKSLSKSLLTFVDEGGQGGWAILDAIGLRKSSHLSPRCKFLCRATAVYCLAQLPECKSSVDQLVRYAAYSPGVAPTSNSETDSETDIRPSLEAVKAMQALEGLLLNKQFAEVKCDVERAIRLIKDPGNSLHNATAVIGTMATEIYNQRYLHVLID</sequence>
<dbReference type="InterPro" id="IPR058750">
    <property type="entry name" value="TPR_Epg5"/>
</dbReference>
<evidence type="ECO:0000256" key="3">
    <source>
        <dbReference type="SAM" id="MobiDB-lite"/>
    </source>
</evidence>
<proteinExistence type="inferred from homology"/>
<evidence type="ECO:0000313" key="7">
    <source>
        <dbReference type="RefSeq" id="XP_026673872.1"/>
    </source>
</evidence>
<dbReference type="InterPro" id="IPR059030">
    <property type="entry name" value="TPR_Epg5_mid"/>
</dbReference>
<dbReference type="PANTHER" id="PTHR31139">
    <property type="entry name" value="ECTOPIC P GRANULES PROTEIN 5 HOMOLOG"/>
    <property type="match status" value="1"/>
</dbReference>
<evidence type="ECO:0000256" key="1">
    <source>
        <dbReference type="ARBA" id="ARBA00010948"/>
    </source>
</evidence>
<dbReference type="Pfam" id="PF26106">
    <property type="entry name" value="TPR_Epg5_C"/>
    <property type="match status" value="1"/>
</dbReference>
<evidence type="ECO:0000256" key="2">
    <source>
        <dbReference type="ARBA" id="ARBA00023006"/>
    </source>
</evidence>
<feature type="region of interest" description="Disordered" evidence="3">
    <location>
        <begin position="196"/>
        <end position="216"/>
    </location>
</feature>
<dbReference type="PANTHER" id="PTHR31139:SF4">
    <property type="entry name" value="ECTOPIC P GRANULES PROTEIN 5 HOMOLOG"/>
    <property type="match status" value="1"/>
</dbReference>
<comment type="similarity">
    <text evidence="1">Belongs to the EPG5 family.</text>
</comment>
<dbReference type="GeneID" id="108630474"/>
<accession>A0AAJ7S9L2</accession>
<feature type="domain" description="Epg5-like TPR" evidence="5">
    <location>
        <begin position="1285"/>
        <end position="1515"/>
    </location>
</feature>
<gene>
    <name evidence="7" type="primary">LOC108630474</name>
</gene>
<keyword evidence="6" id="KW-1185">Reference proteome</keyword>
<keyword evidence="2" id="KW-0072">Autophagy</keyword>
<feature type="domain" description="Epg5-like central TPR repeats" evidence="4">
    <location>
        <begin position="1797"/>
        <end position="2192"/>
    </location>
</feature>
<dbReference type="Proteomes" id="UP000694925">
    <property type="component" value="Unplaced"/>
</dbReference>
<dbReference type="Pfam" id="PF26103">
    <property type="entry name" value="TPR_Epg5"/>
    <property type="match status" value="1"/>
</dbReference>
<dbReference type="GO" id="GO:0005737">
    <property type="term" value="C:cytoplasm"/>
    <property type="evidence" value="ECO:0007669"/>
    <property type="project" value="TreeGrafter"/>
</dbReference>
<dbReference type="RefSeq" id="XP_026673872.1">
    <property type="nucleotide sequence ID" value="XM_026818071.1"/>
</dbReference>
<protein>
    <submittedName>
        <fullName evidence="7">Ectopic P granules protein 5 homolog isoform X1</fullName>
    </submittedName>
</protein>
<reference evidence="7" key="1">
    <citation type="submission" date="2025-08" db="UniProtKB">
        <authorList>
            <consortium name="RefSeq"/>
        </authorList>
    </citation>
    <scope>IDENTIFICATION</scope>
    <source>
        <tissue evidence="7">Whole body</tissue>
    </source>
</reference>
<dbReference type="CTD" id="57724"/>
<evidence type="ECO:0000259" key="4">
    <source>
        <dbReference type="Pfam" id="PF26103"/>
    </source>
</evidence>
<dbReference type="GO" id="GO:0097352">
    <property type="term" value="P:autophagosome maturation"/>
    <property type="evidence" value="ECO:0007669"/>
    <property type="project" value="TreeGrafter"/>
</dbReference>
<feature type="compositionally biased region" description="Basic and acidic residues" evidence="3">
    <location>
        <begin position="196"/>
        <end position="213"/>
    </location>
</feature>
<evidence type="ECO:0000259" key="5">
    <source>
        <dbReference type="Pfam" id="PF26573"/>
    </source>
</evidence>
<organism evidence="6 7">
    <name type="scientific">Ceratina calcarata</name>
    <dbReference type="NCBI Taxonomy" id="156304"/>
    <lineage>
        <taxon>Eukaryota</taxon>
        <taxon>Metazoa</taxon>
        <taxon>Ecdysozoa</taxon>
        <taxon>Arthropoda</taxon>
        <taxon>Hexapoda</taxon>
        <taxon>Insecta</taxon>
        <taxon>Pterygota</taxon>
        <taxon>Neoptera</taxon>
        <taxon>Endopterygota</taxon>
        <taxon>Hymenoptera</taxon>
        <taxon>Apocrita</taxon>
        <taxon>Aculeata</taxon>
        <taxon>Apoidea</taxon>
        <taxon>Anthophila</taxon>
        <taxon>Apidae</taxon>
        <taxon>Ceratina</taxon>
        <taxon>Zadontomerus</taxon>
    </lineage>
</organism>
<dbReference type="InterPro" id="IPR051436">
    <property type="entry name" value="Autophagy-related_EPG5"/>
</dbReference>
<dbReference type="Pfam" id="PF26573">
    <property type="entry name" value="TPR_Epg5_2"/>
    <property type="match status" value="1"/>
</dbReference>